<dbReference type="VEuPathDB" id="FungiDB:PV10_02919"/>
<dbReference type="InterPro" id="IPR035979">
    <property type="entry name" value="RBD_domain_sf"/>
</dbReference>
<evidence type="ECO:0000259" key="4">
    <source>
        <dbReference type="PROSITE" id="PS50102"/>
    </source>
</evidence>
<gene>
    <name evidence="5" type="ORF">PV10_02919</name>
</gene>
<dbReference type="AlphaFoldDB" id="A0A0D2A8C3"/>
<dbReference type="EMBL" id="KN847521">
    <property type="protein sequence ID" value="KIV95243.1"/>
    <property type="molecule type" value="Genomic_DNA"/>
</dbReference>
<dbReference type="InterPro" id="IPR050374">
    <property type="entry name" value="RRT5_SRSF_SR"/>
</dbReference>
<feature type="domain" description="RRM" evidence="4">
    <location>
        <begin position="7"/>
        <end position="79"/>
    </location>
</feature>
<name>A0A0D2A8C3_EXOME</name>
<dbReference type="GeneID" id="27320764"/>
<dbReference type="Proteomes" id="UP000054302">
    <property type="component" value="Unassembled WGS sequence"/>
</dbReference>
<evidence type="ECO:0000256" key="3">
    <source>
        <dbReference type="SAM" id="MobiDB-lite"/>
    </source>
</evidence>
<dbReference type="PANTHER" id="PTHR23003">
    <property type="entry name" value="RNA RECOGNITION MOTIF RRM DOMAIN CONTAINING PROTEIN"/>
    <property type="match status" value="1"/>
</dbReference>
<dbReference type="RefSeq" id="XP_016226817.1">
    <property type="nucleotide sequence ID" value="XM_016367299.1"/>
</dbReference>
<feature type="region of interest" description="Disordered" evidence="3">
    <location>
        <begin position="178"/>
        <end position="301"/>
    </location>
</feature>
<sequence>MADVSSTRLYLGNLPHNITKQDVEEHFKSHGAGAVKEVKLMNGFGFIEYEDEMDARDVVPAFHGTEFKGERLTVQFARGPRRKEDFGPSDRNVPRPRRTIYRMNITGLQSGTSWQDLKDFVRNSGQLEVVYTETGRDQEGKGFVEFETSADLKTAVEKLDGHEWRGAPVHCVADIQDEKPTMRNYRQRSPQRRYPMDDYDRRPPLRSWSPRGYRERSPGRRPPMDDYYDRGYGRRTPPRYDGPPPPRRYDDGYDLRGPPPPARGYGDPYARGGDPYGRPRSPPRFGGYGPGYGAYDDRGRY</sequence>
<dbReference type="STRING" id="212818.A0A0D2A8C3"/>
<dbReference type="InterPro" id="IPR000504">
    <property type="entry name" value="RRM_dom"/>
</dbReference>
<feature type="domain" description="RRM" evidence="4">
    <location>
        <begin position="98"/>
        <end position="169"/>
    </location>
</feature>
<feature type="compositionally biased region" description="Low complexity" evidence="3">
    <location>
        <begin position="276"/>
        <end position="285"/>
    </location>
</feature>
<dbReference type="SMART" id="SM00360">
    <property type="entry name" value="RRM"/>
    <property type="match status" value="2"/>
</dbReference>
<proteinExistence type="predicted"/>
<dbReference type="GO" id="GO:0003729">
    <property type="term" value="F:mRNA binding"/>
    <property type="evidence" value="ECO:0007669"/>
    <property type="project" value="TreeGrafter"/>
</dbReference>
<dbReference type="SUPFAM" id="SSF54928">
    <property type="entry name" value="RNA-binding domain, RBD"/>
    <property type="match status" value="1"/>
</dbReference>
<dbReference type="OrthoDB" id="1099063at2759"/>
<dbReference type="GO" id="GO:0005737">
    <property type="term" value="C:cytoplasm"/>
    <property type="evidence" value="ECO:0007669"/>
    <property type="project" value="TreeGrafter"/>
</dbReference>
<dbReference type="PANTHER" id="PTHR23003:SF51">
    <property type="entry name" value="SERINE-ARGININE PROTEIN 55"/>
    <property type="match status" value="1"/>
</dbReference>
<protein>
    <recommendedName>
        <fullName evidence="4">RRM domain-containing protein</fullName>
    </recommendedName>
</protein>
<accession>A0A0D2A8C3</accession>
<organism evidence="5 6">
    <name type="scientific">Exophiala mesophila</name>
    <name type="common">Black yeast-like fungus</name>
    <dbReference type="NCBI Taxonomy" id="212818"/>
    <lineage>
        <taxon>Eukaryota</taxon>
        <taxon>Fungi</taxon>
        <taxon>Dikarya</taxon>
        <taxon>Ascomycota</taxon>
        <taxon>Pezizomycotina</taxon>
        <taxon>Eurotiomycetes</taxon>
        <taxon>Chaetothyriomycetidae</taxon>
        <taxon>Chaetothyriales</taxon>
        <taxon>Herpotrichiellaceae</taxon>
        <taxon>Exophiala</taxon>
    </lineage>
</organism>
<dbReference type="InterPro" id="IPR012677">
    <property type="entry name" value="Nucleotide-bd_a/b_plait_sf"/>
</dbReference>
<feature type="compositionally biased region" description="Basic and acidic residues" evidence="3">
    <location>
        <begin position="212"/>
        <end position="232"/>
    </location>
</feature>
<keyword evidence="6" id="KW-1185">Reference proteome</keyword>
<evidence type="ECO:0000256" key="1">
    <source>
        <dbReference type="ARBA" id="ARBA00022884"/>
    </source>
</evidence>
<dbReference type="OMA" id="PREPAYP"/>
<keyword evidence="1 2" id="KW-0694">RNA-binding</keyword>
<evidence type="ECO:0000256" key="2">
    <source>
        <dbReference type="PROSITE-ProRule" id="PRU00176"/>
    </source>
</evidence>
<reference evidence="5 6" key="1">
    <citation type="submission" date="2015-01" db="EMBL/GenBank/DDBJ databases">
        <title>The Genome Sequence of Exophiala mesophila CBS40295.</title>
        <authorList>
            <consortium name="The Broad Institute Genomics Platform"/>
            <person name="Cuomo C."/>
            <person name="de Hoog S."/>
            <person name="Gorbushina A."/>
            <person name="Stielow B."/>
            <person name="Teixiera M."/>
            <person name="Abouelleil A."/>
            <person name="Chapman S.B."/>
            <person name="Priest M."/>
            <person name="Young S.K."/>
            <person name="Wortman J."/>
            <person name="Nusbaum C."/>
            <person name="Birren B."/>
        </authorList>
    </citation>
    <scope>NUCLEOTIDE SEQUENCE [LARGE SCALE GENOMIC DNA]</scope>
    <source>
        <strain evidence="5 6">CBS 40295</strain>
    </source>
</reference>
<feature type="compositionally biased region" description="Basic and acidic residues" evidence="3">
    <location>
        <begin position="194"/>
        <end position="203"/>
    </location>
</feature>
<dbReference type="PROSITE" id="PS50102">
    <property type="entry name" value="RRM"/>
    <property type="match status" value="2"/>
</dbReference>
<dbReference type="Pfam" id="PF00076">
    <property type="entry name" value="RRM_1"/>
    <property type="match status" value="2"/>
</dbReference>
<dbReference type="GO" id="GO:0005634">
    <property type="term" value="C:nucleus"/>
    <property type="evidence" value="ECO:0007669"/>
    <property type="project" value="TreeGrafter"/>
</dbReference>
<evidence type="ECO:0000313" key="6">
    <source>
        <dbReference type="Proteomes" id="UP000054302"/>
    </source>
</evidence>
<dbReference type="Gene3D" id="3.30.70.330">
    <property type="match status" value="2"/>
</dbReference>
<evidence type="ECO:0000313" key="5">
    <source>
        <dbReference type="EMBL" id="KIV95243.1"/>
    </source>
</evidence>